<protein>
    <submittedName>
        <fullName evidence="1">Uncharacterized protein</fullName>
    </submittedName>
</protein>
<evidence type="ECO:0000313" key="1">
    <source>
        <dbReference type="EMBL" id="KAJ3519911.1"/>
    </source>
</evidence>
<accession>A0ACC1RJV3</accession>
<name>A0ACC1RJV3_9HYPO</name>
<sequence>MRTMIGETTEPRFESKAFLLLPMCLNVGDILGPLLGGFLADPAALPGGEATTSNNSSQINDSNWIFRFPFALPNFICALFILISALMVAFGLDETHPSLARNGRDQCREIGRKMFKGLWKSGLERDQYERLAIGDDEELAPTTYPSTPGQVSLDSTGDSSVPIVTQTTSQSQSDTSIPRVLTWRVGLTLLTHFAMMLHFSAFHTITPSFLSTQRAEATQNPLNLHLAGGLGLSLYKVGLAIAVLGLIGLSFQLLVYPFITSKVNSHMSYKLFLPFSALAYFLLPFMVLLPKDSWALWPALLLAFSFQGLSRTFAQPGMIILINSCGSHPHLRSTIHGMGLSVGSLARILGPASSGWALRIGLERNMVGVATSMTRVQFIPSRMKLTSPPPIGTPVPRDCHAVSVQLPTWQDMVDLGSQHPRMKLVQKGGYPRSFIHQFIQELATKCQNYHGCPGHVYFFYPSYNNMKATRAFVLSCTRVEEQGHQTFTGKIPMQVMGFSSKANGGSSEVLVLYALLIPSLLVQHAMSAWRLTGFGISSRFAGQCLQHVPSLLSDDPELFELTMSRAIPPQLKVPIQGTDARLRVRLADLQNLGRINTEAPLVTEDMIFLYPTGMTAIFEAHQLLCRLRHAKTVVFGFLYELTPKLLRMYGSGLEFFGSGTRSELDKFEEMLKLQEYDDPSNRVQAVWCECASNPLLKTADLEKLRHLADKYGFLVVVDDTIGSVANIDVLDIADIIVTSLTKSFSGYANVMAGSITLSPASKHYDELRQELHRSYENTLFIQDAIQLELNSRDYLARTSKINQTASYLVRFLQGYLDKPTPLSAVYYPETCHSSINYRRRLRAKVDGQPHLPGFGGLFTVEFVDVSTAAAFFDALNVHKGPSLGAQYTLAQPYVQTVFQKEKAWAATYGLKETIAMGGGVLGEAANTASTDPEPRGQEVWRWQDRSVVAVNDSWLSPWAKARMTSGSTVNR</sequence>
<proteinExistence type="predicted"/>
<organism evidence="1 2">
    <name type="scientific">Fusarium decemcellulare</name>
    <dbReference type="NCBI Taxonomy" id="57161"/>
    <lineage>
        <taxon>Eukaryota</taxon>
        <taxon>Fungi</taxon>
        <taxon>Dikarya</taxon>
        <taxon>Ascomycota</taxon>
        <taxon>Pezizomycotina</taxon>
        <taxon>Sordariomycetes</taxon>
        <taxon>Hypocreomycetidae</taxon>
        <taxon>Hypocreales</taxon>
        <taxon>Nectriaceae</taxon>
        <taxon>Fusarium</taxon>
        <taxon>Fusarium decemcellulare species complex</taxon>
    </lineage>
</organism>
<dbReference type="EMBL" id="JANRMS010003033">
    <property type="protein sequence ID" value="KAJ3519911.1"/>
    <property type="molecule type" value="Genomic_DNA"/>
</dbReference>
<evidence type="ECO:0000313" key="2">
    <source>
        <dbReference type="Proteomes" id="UP001148629"/>
    </source>
</evidence>
<reference evidence="1" key="1">
    <citation type="submission" date="2022-08" db="EMBL/GenBank/DDBJ databases">
        <title>Genome Sequence of Fusarium decemcellulare.</title>
        <authorList>
            <person name="Buettner E."/>
        </authorList>
    </citation>
    <scope>NUCLEOTIDE SEQUENCE</scope>
    <source>
        <strain evidence="1">Babe19</strain>
    </source>
</reference>
<keyword evidence="2" id="KW-1185">Reference proteome</keyword>
<gene>
    <name evidence="1" type="ORF">NM208_g13936</name>
</gene>
<dbReference type="Proteomes" id="UP001148629">
    <property type="component" value="Unassembled WGS sequence"/>
</dbReference>
<comment type="caution">
    <text evidence="1">The sequence shown here is derived from an EMBL/GenBank/DDBJ whole genome shotgun (WGS) entry which is preliminary data.</text>
</comment>